<accession>A0A2T0B274</accession>
<proteinExistence type="predicted"/>
<feature type="domain" description="Thioredoxin" evidence="1">
    <location>
        <begin position="11"/>
        <end position="83"/>
    </location>
</feature>
<dbReference type="SUPFAM" id="SSF52833">
    <property type="entry name" value="Thioredoxin-like"/>
    <property type="match status" value="1"/>
</dbReference>
<dbReference type="Proteomes" id="UP000239706">
    <property type="component" value="Unassembled WGS sequence"/>
</dbReference>
<dbReference type="InterPro" id="IPR036249">
    <property type="entry name" value="Thioredoxin-like_sf"/>
</dbReference>
<comment type="caution">
    <text evidence="2">The sequence shown here is derived from an EMBL/GenBank/DDBJ whole genome shotgun (WGS) entry which is preliminary data.</text>
</comment>
<dbReference type="Pfam" id="PF00085">
    <property type="entry name" value="Thioredoxin"/>
    <property type="match status" value="1"/>
</dbReference>
<evidence type="ECO:0000313" key="2">
    <source>
        <dbReference type="EMBL" id="PRR77988.1"/>
    </source>
</evidence>
<organism evidence="2 3">
    <name type="scientific">Clostridium liquoris</name>
    <dbReference type="NCBI Taxonomy" id="1289519"/>
    <lineage>
        <taxon>Bacteria</taxon>
        <taxon>Bacillati</taxon>
        <taxon>Bacillota</taxon>
        <taxon>Clostridia</taxon>
        <taxon>Eubacteriales</taxon>
        <taxon>Clostridiaceae</taxon>
        <taxon>Clostridium</taxon>
    </lineage>
</organism>
<evidence type="ECO:0000259" key="1">
    <source>
        <dbReference type="Pfam" id="PF00085"/>
    </source>
</evidence>
<dbReference type="InterPro" id="IPR013766">
    <property type="entry name" value="Thioredoxin_domain"/>
</dbReference>
<dbReference type="CDD" id="cd02947">
    <property type="entry name" value="TRX_family"/>
    <property type="match status" value="1"/>
</dbReference>
<protein>
    <submittedName>
        <fullName evidence="2">Thioredoxin</fullName>
    </submittedName>
</protein>
<gene>
    <name evidence="2" type="ORF">CLLI_20830</name>
</gene>
<sequence>MEILNSIESINNFIKENRISMVYFSSNSCNVCINLLPKIQELLKSYPLIRYGKVEIDKVPEAAGTFSVFTLPCILAYIDGKEIIREARFISIMELKGKIERYYEFL</sequence>
<dbReference type="EMBL" id="PVXO01000054">
    <property type="protein sequence ID" value="PRR77988.1"/>
    <property type="molecule type" value="Genomic_DNA"/>
</dbReference>
<evidence type="ECO:0000313" key="3">
    <source>
        <dbReference type="Proteomes" id="UP000239706"/>
    </source>
</evidence>
<name>A0A2T0B274_9CLOT</name>
<keyword evidence="3" id="KW-1185">Reference proteome</keyword>
<reference evidence="2 3" key="1">
    <citation type="submission" date="2018-03" db="EMBL/GenBank/DDBJ databases">
        <title>Genome sequence of Clostridium liquoris DSM 100320.</title>
        <authorList>
            <person name="Poehlein A."/>
            <person name="Daniel R."/>
        </authorList>
    </citation>
    <scope>NUCLEOTIDE SEQUENCE [LARGE SCALE GENOMIC DNA]</scope>
    <source>
        <strain evidence="2 3">DSM 100320</strain>
    </source>
</reference>
<dbReference type="AlphaFoldDB" id="A0A2T0B274"/>
<dbReference type="Gene3D" id="3.40.30.10">
    <property type="entry name" value="Glutaredoxin"/>
    <property type="match status" value="1"/>
</dbReference>